<keyword evidence="1" id="KW-0413">Isomerase</keyword>
<protein>
    <recommendedName>
        <fullName evidence="2">Squalene cyclase N-terminal domain-containing protein</fullName>
    </recommendedName>
</protein>
<sequence>MRLGEKEEVTYEAVTTVVRKAIMVLYFIGTLNIALTPEHKLELLRYITNHQNEDGGWGFHIEGHNTMLGTTLSYISMRILGVGPDDKAVAAGRKWILDCGGATYSQSWGKCFLSDYMSGLAATLCHQSTGFSFHFCPCIQIKCGATVEQFTCLCRIYMTRFQAPITDLVLQLREEMHTEPYHEIHWAKARLLCAKAFHMIVVRAENPDSNSDAFKHHLARIPDYLWMAEDGMKVQGFGSQLWDTSLCIQVILESGMVEEYGTTLKKGHDYVKLSQVLLLLSQFPEELVGEKAEPQCLFDAVNFLFSLQRLNPSELFTNIVTEHEYVECTSSPIQTLLLFKKLYPNHRRKEVNNFIEKATHYVENVQRPDGSWYASLSILAT</sequence>
<dbReference type="PANTHER" id="PTHR11764">
    <property type="entry name" value="TERPENE CYCLASE/MUTASE FAMILY MEMBER"/>
    <property type="match status" value="1"/>
</dbReference>
<keyword evidence="4" id="KW-1185">Reference proteome</keyword>
<dbReference type="Gene3D" id="1.50.10.20">
    <property type="match status" value="2"/>
</dbReference>
<dbReference type="PANTHER" id="PTHR11764:SF58">
    <property type="entry name" value="BETA-AMYRIN SYNTHASE-RELATED"/>
    <property type="match status" value="1"/>
</dbReference>
<dbReference type="Proteomes" id="UP001227230">
    <property type="component" value="Chromosome 10"/>
</dbReference>
<evidence type="ECO:0000259" key="2">
    <source>
        <dbReference type="Pfam" id="PF13249"/>
    </source>
</evidence>
<dbReference type="InterPro" id="IPR032697">
    <property type="entry name" value="SQ_cyclase_N"/>
</dbReference>
<dbReference type="EMBL" id="CP126657">
    <property type="protein sequence ID" value="WJZ96773.1"/>
    <property type="molecule type" value="Genomic_DNA"/>
</dbReference>
<dbReference type="Pfam" id="PF13249">
    <property type="entry name" value="SQHop_cyclase_N"/>
    <property type="match status" value="1"/>
</dbReference>
<gene>
    <name evidence="3" type="ORF">VitviT2T_015426</name>
</gene>
<dbReference type="SUPFAM" id="SSF48239">
    <property type="entry name" value="Terpenoid cyclases/Protein prenyltransferases"/>
    <property type="match status" value="2"/>
</dbReference>
<dbReference type="InterPro" id="IPR008930">
    <property type="entry name" value="Terpenoid_cyclase/PrenylTrfase"/>
</dbReference>
<name>A0ABY9CQ54_VITVI</name>
<organism evidence="3 4">
    <name type="scientific">Vitis vinifera</name>
    <name type="common">Grape</name>
    <dbReference type="NCBI Taxonomy" id="29760"/>
    <lineage>
        <taxon>Eukaryota</taxon>
        <taxon>Viridiplantae</taxon>
        <taxon>Streptophyta</taxon>
        <taxon>Embryophyta</taxon>
        <taxon>Tracheophyta</taxon>
        <taxon>Spermatophyta</taxon>
        <taxon>Magnoliopsida</taxon>
        <taxon>eudicotyledons</taxon>
        <taxon>Gunneridae</taxon>
        <taxon>Pentapetalae</taxon>
        <taxon>rosids</taxon>
        <taxon>Vitales</taxon>
        <taxon>Vitaceae</taxon>
        <taxon>Viteae</taxon>
        <taxon>Vitis</taxon>
    </lineage>
</organism>
<evidence type="ECO:0000256" key="1">
    <source>
        <dbReference type="ARBA" id="ARBA00023235"/>
    </source>
</evidence>
<reference evidence="3 4" key="1">
    <citation type="journal article" date="2023" name="Hortic Res">
        <title>The complete reference genome for grapevine (Vitis vinifera L.) genetics and breeding.</title>
        <authorList>
            <person name="Shi X."/>
            <person name="Cao S."/>
            <person name="Wang X."/>
            <person name="Huang S."/>
            <person name="Wang Y."/>
            <person name="Liu Z."/>
            <person name="Liu W."/>
            <person name="Leng X."/>
            <person name="Peng Y."/>
            <person name="Wang N."/>
            <person name="Wang Y."/>
            <person name="Ma Z."/>
            <person name="Xu X."/>
            <person name="Zhang F."/>
            <person name="Xue H."/>
            <person name="Zhong H."/>
            <person name="Wang Y."/>
            <person name="Zhang K."/>
            <person name="Velt A."/>
            <person name="Avia K."/>
            <person name="Holtgrawe D."/>
            <person name="Grimplet J."/>
            <person name="Matus J.T."/>
            <person name="Ware D."/>
            <person name="Wu X."/>
            <person name="Wang H."/>
            <person name="Liu C."/>
            <person name="Fang Y."/>
            <person name="Rustenholz C."/>
            <person name="Cheng Z."/>
            <person name="Xiao H."/>
            <person name="Zhou Y."/>
        </authorList>
    </citation>
    <scope>NUCLEOTIDE SEQUENCE [LARGE SCALE GENOMIC DNA]</scope>
    <source>
        <strain evidence="4">cv. Pinot noir / PN40024</strain>
        <tissue evidence="3">Leaf</tissue>
    </source>
</reference>
<feature type="domain" description="Squalene cyclase N-terminal" evidence="2">
    <location>
        <begin position="13"/>
        <end position="114"/>
    </location>
</feature>
<accession>A0ABY9CQ54</accession>
<evidence type="ECO:0000313" key="4">
    <source>
        <dbReference type="Proteomes" id="UP001227230"/>
    </source>
</evidence>
<proteinExistence type="predicted"/>
<dbReference type="InterPro" id="IPR018333">
    <property type="entry name" value="Squalene_cyclase"/>
</dbReference>
<evidence type="ECO:0000313" key="3">
    <source>
        <dbReference type="EMBL" id="WJZ96773.1"/>
    </source>
</evidence>